<dbReference type="RefSeq" id="WP_052089323.1">
    <property type="nucleotide sequence ID" value="NZ_JRPK02000024.1"/>
</dbReference>
<dbReference type="EMBL" id="JRPK02000024">
    <property type="protein sequence ID" value="TLD97105.1"/>
    <property type="molecule type" value="Genomic_DNA"/>
</dbReference>
<gene>
    <name evidence="1" type="ORF">LS80_007370</name>
</gene>
<proteinExistence type="predicted"/>
<name>A0A4U8TB66_9HELI</name>
<accession>A0A4U8TB66</accession>
<reference evidence="1 2" key="1">
    <citation type="journal article" date="2014" name="Genome Announc.">
        <title>Draft genome sequences of eight enterohepatic helicobacter species isolated from both laboratory and wild rodents.</title>
        <authorList>
            <person name="Sheh A."/>
            <person name="Shen Z."/>
            <person name="Fox J.G."/>
        </authorList>
    </citation>
    <scope>NUCLEOTIDE SEQUENCE [LARGE SCALE GENOMIC DNA]</scope>
    <source>
        <strain evidence="1 2">ATCC 49310</strain>
    </source>
</reference>
<organism evidence="1 2">
    <name type="scientific">Helicobacter trogontum</name>
    <dbReference type="NCBI Taxonomy" id="50960"/>
    <lineage>
        <taxon>Bacteria</taxon>
        <taxon>Pseudomonadati</taxon>
        <taxon>Campylobacterota</taxon>
        <taxon>Epsilonproteobacteria</taxon>
        <taxon>Campylobacterales</taxon>
        <taxon>Helicobacteraceae</taxon>
        <taxon>Helicobacter</taxon>
    </lineage>
</organism>
<dbReference type="AlphaFoldDB" id="A0A4U8TB66"/>
<dbReference type="Proteomes" id="UP000029861">
    <property type="component" value="Unassembled WGS sequence"/>
</dbReference>
<sequence>MKKFLHILLFSSVALLFNGCISGWGWLVPYNLQPSYHKFKKMCRMQYDFVFKGIGSEEAIVAYADKYKIQGSWHSGRYYLSASDFSRGKLKWDEFYINCTDFYNKWDKN</sequence>
<protein>
    <submittedName>
        <fullName evidence="1">Uncharacterized protein</fullName>
    </submittedName>
</protein>
<evidence type="ECO:0000313" key="2">
    <source>
        <dbReference type="Proteomes" id="UP000029861"/>
    </source>
</evidence>
<evidence type="ECO:0000313" key="1">
    <source>
        <dbReference type="EMBL" id="TLD97105.1"/>
    </source>
</evidence>
<comment type="caution">
    <text evidence="1">The sequence shown here is derived from an EMBL/GenBank/DDBJ whole genome shotgun (WGS) entry which is preliminary data.</text>
</comment>